<evidence type="ECO:0000256" key="6">
    <source>
        <dbReference type="ARBA" id="ARBA00023049"/>
    </source>
</evidence>
<dbReference type="GO" id="GO:0007155">
    <property type="term" value="P:cell adhesion"/>
    <property type="evidence" value="ECO:0007669"/>
    <property type="project" value="InterPro"/>
</dbReference>
<accession>A0AAC9JIC5</accession>
<protein>
    <recommendedName>
        <fullName evidence="10">Peptidase</fullName>
    </recommendedName>
</protein>
<organism evidence="8 9">
    <name type="scientific">Alteromonas mediterranea</name>
    <dbReference type="NCBI Taxonomy" id="314275"/>
    <lineage>
        <taxon>Bacteria</taxon>
        <taxon>Pseudomonadati</taxon>
        <taxon>Pseudomonadota</taxon>
        <taxon>Gammaproteobacteria</taxon>
        <taxon>Alteromonadales</taxon>
        <taxon>Alteromonadaceae</taxon>
        <taxon>Alteromonas/Salinimonas group</taxon>
        <taxon>Alteromonas</taxon>
    </lineage>
</organism>
<dbReference type="InterPro" id="IPR001577">
    <property type="entry name" value="Peptidase_M8"/>
</dbReference>
<evidence type="ECO:0000256" key="3">
    <source>
        <dbReference type="ARBA" id="ARBA00022723"/>
    </source>
</evidence>
<proteinExistence type="predicted"/>
<keyword evidence="6" id="KW-0482">Metalloprotease</keyword>
<keyword evidence="7" id="KW-0732">Signal</keyword>
<gene>
    <name evidence="8" type="ORF">BM524_21235</name>
</gene>
<dbReference type="Proteomes" id="UP000182101">
    <property type="component" value="Plasmid pAMCP48-600"/>
</dbReference>
<evidence type="ECO:0000313" key="8">
    <source>
        <dbReference type="EMBL" id="APD92428.1"/>
    </source>
</evidence>
<keyword evidence="8" id="KW-0614">Plasmid</keyword>
<keyword evidence="2" id="KW-0645">Protease</keyword>
<feature type="chain" id="PRO_5042020348" description="Peptidase" evidence="7">
    <location>
        <begin position="23"/>
        <end position="268"/>
    </location>
</feature>
<feature type="signal peptide" evidence="7">
    <location>
        <begin position="1"/>
        <end position="22"/>
    </location>
</feature>
<reference evidence="8 9" key="1">
    <citation type="submission" date="2016-11" db="EMBL/GenBank/DDBJ databases">
        <title>Networking in microbes: conjugative elements and plasmids in the genus Alteromonas.</title>
        <authorList>
            <person name="Lopez-Perez M."/>
            <person name="Ramon-Marco N."/>
            <person name="Rodriguez-Valera F."/>
        </authorList>
    </citation>
    <scope>NUCLEOTIDE SEQUENCE [LARGE SCALE GENOMIC DNA]</scope>
    <source>
        <strain evidence="8 9">CP48</strain>
        <plasmid evidence="9">pamcp48-600</plasmid>
    </source>
</reference>
<evidence type="ECO:0000256" key="2">
    <source>
        <dbReference type="ARBA" id="ARBA00022670"/>
    </source>
</evidence>
<sequence length="268" mass="28840">MKLWKKTITAIAIMAGTNSAYAELPAFDITIEFGEGLSESQQAVFSSAESYWENTITNYAYNVRFEPGLTIAASGEEIDGQSGILGQAGPTVGNSSNGTLYATEGTMRFDTADLDYMETQGTLFNVILHEMAHVIGYGSLWDYNGLYTDGTGQYIGANALSEYKAEFDPNATYIPIELDGGEGTEDAHWDENWAGGSEELMTGWLNGTPYISNTTLAQFVDLGYVVDFASLVTGGEAVEPGAANNVPSPYMNLAALALLGLARRKKHK</sequence>
<keyword evidence="5" id="KW-0862">Zinc</keyword>
<evidence type="ECO:0000256" key="1">
    <source>
        <dbReference type="ARBA" id="ARBA00001947"/>
    </source>
</evidence>
<evidence type="ECO:0000256" key="7">
    <source>
        <dbReference type="SAM" id="SignalP"/>
    </source>
</evidence>
<keyword evidence="4" id="KW-0378">Hydrolase</keyword>
<dbReference type="SUPFAM" id="SSF55486">
    <property type="entry name" value="Metalloproteases ('zincins'), catalytic domain"/>
    <property type="match status" value="1"/>
</dbReference>
<keyword evidence="3" id="KW-0479">Metal-binding</keyword>
<dbReference type="Gene3D" id="3.90.132.10">
    <property type="entry name" value="Leishmanolysin , domain 2"/>
    <property type="match status" value="1"/>
</dbReference>
<geneLocation type="plasmid" evidence="9">
    <name>pamcp48-600</name>
</geneLocation>
<dbReference type="RefSeq" id="WP_071961053.1">
    <property type="nucleotide sequence ID" value="NZ_CP018025.1"/>
</dbReference>
<evidence type="ECO:0000256" key="4">
    <source>
        <dbReference type="ARBA" id="ARBA00022801"/>
    </source>
</evidence>
<dbReference type="GO" id="GO:0004222">
    <property type="term" value="F:metalloendopeptidase activity"/>
    <property type="evidence" value="ECO:0007669"/>
    <property type="project" value="InterPro"/>
</dbReference>
<dbReference type="GO" id="GO:0046872">
    <property type="term" value="F:metal ion binding"/>
    <property type="evidence" value="ECO:0007669"/>
    <property type="project" value="UniProtKB-KW"/>
</dbReference>
<dbReference type="GO" id="GO:0006508">
    <property type="term" value="P:proteolysis"/>
    <property type="evidence" value="ECO:0007669"/>
    <property type="project" value="UniProtKB-KW"/>
</dbReference>
<dbReference type="Pfam" id="PF01457">
    <property type="entry name" value="Peptidase_M8"/>
    <property type="match status" value="1"/>
</dbReference>
<name>A0AAC9JIC5_9ALTE</name>
<dbReference type="GO" id="GO:0016020">
    <property type="term" value="C:membrane"/>
    <property type="evidence" value="ECO:0007669"/>
    <property type="project" value="InterPro"/>
</dbReference>
<evidence type="ECO:0008006" key="10">
    <source>
        <dbReference type="Google" id="ProtNLM"/>
    </source>
</evidence>
<comment type="cofactor">
    <cofactor evidence="1">
        <name>Zn(2+)</name>
        <dbReference type="ChEBI" id="CHEBI:29105"/>
    </cofactor>
</comment>
<evidence type="ECO:0000313" key="9">
    <source>
        <dbReference type="Proteomes" id="UP000182101"/>
    </source>
</evidence>
<dbReference type="AlphaFoldDB" id="A0AAC9JIC5"/>
<dbReference type="EMBL" id="CP018025">
    <property type="protein sequence ID" value="APD92428.1"/>
    <property type="molecule type" value="Genomic_DNA"/>
</dbReference>
<evidence type="ECO:0000256" key="5">
    <source>
        <dbReference type="ARBA" id="ARBA00022833"/>
    </source>
</evidence>